<dbReference type="InterPro" id="IPR035983">
    <property type="entry name" value="Hect_E3_ubiquitin_ligase"/>
</dbReference>
<dbReference type="InterPro" id="IPR000569">
    <property type="entry name" value="HECT_dom"/>
</dbReference>
<feature type="compositionally biased region" description="Basic and acidic residues" evidence="6">
    <location>
        <begin position="436"/>
        <end position="448"/>
    </location>
</feature>
<evidence type="ECO:0000313" key="8">
    <source>
        <dbReference type="EMBL" id="KPI39857.1"/>
    </source>
</evidence>
<dbReference type="PANTHER" id="PTHR45700">
    <property type="entry name" value="UBIQUITIN-PROTEIN LIGASE E3C"/>
    <property type="match status" value="1"/>
</dbReference>
<dbReference type="EMBL" id="LFJN01000013">
    <property type="protein sequence ID" value="KPI39857.1"/>
    <property type="molecule type" value="Genomic_DNA"/>
</dbReference>
<comment type="catalytic activity">
    <reaction evidence="1">
        <text>S-ubiquitinyl-[E2 ubiquitin-conjugating enzyme]-L-cysteine + [acceptor protein]-L-lysine = [E2 ubiquitin-conjugating enzyme]-L-cysteine + N(6)-ubiquitinyl-[acceptor protein]-L-lysine.</text>
        <dbReference type="EC" id="2.3.2.26"/>
    </reaction>
</comment>
<protein>
    <recommendedName>
        <fullName evidence="2">HECT-type E3 ubiquitin transferase</fullName>
        <ecNumber evidence="2">2.3.2.26</ecNumber>
    </recommendedName>
</protein>
<keyword evidence="4 5" id="KW-0833">Ubl conjugation pathway</keyword>
<sequence length="1520" mass="169444">MDHSRDPCPWVALSDFGGAFSMGAIGGSVWHGIKGFRNSPYGERRIGMITAIKARAPVTGGNFGVWGGMFSTYDCAVKGIRKKEDPYNSIIAGFLTGGSLAVRGGWKAARNGAIMCGIFLAVIEGVGIGIQRMMAEQTRLDALRSLPPSIVEDLLPEEPRDSYRNVWNERDRRLRQVLRRYENQILYGCHNRRCIAPSCLSYRKRNSKTPLRPHTETSARALAGHLVEECARSRKDPVDGLCLNRPVVPWYQDPRTTHARRKTKSDPEHTVRSPVPNGHIKTPSEQRFSGQASDDAQPNGRRQHAQPPVDITAKVVRDRPANVRDRSAARRKSDTIEADEFVEGGQTQRPRRDSGDRTSPRESQDDQTIVDHAIHVEGVVRYLVTASDGSSPVARWRVEDDIVDKSMLARYKTKHGISNDAPQTQESSSNSAADSVDDRDTASHDHRSASQLSNDKVSGGGNKKLDFASFTQRLWNTLSLTNLELEPASDAYAEQREKHPEHDHQHHASLVEHDTMSGGSTPPADRTIYTNTALCGFTLRRLSLQNMHWLFTSLTAELDCVPVLPRPLLRFVMQSVQYVFGDPSRLLESARTWNDGSKLMQLSSVFDSCNRQPARSYPPRTRSHKVTHGTDSDEVDPKSTKSQVYVDEFCSGALAANLAPLSRVPGGTDLLYGPLHDMLQQCYSISHPGYHGEQAAKSQRKMLKRSGGGLVDHSIRNAEETGLIRTPANVLDHKQISRLLAITFLALVSPAFTAEKWNDSNTVVLLAMARWKNDNVTSLNFTNSRDSDSVIFARAVVDGFDQTHNWYRRRLCAAVTDCISHHLAAANIGMHKSSLRSKPSNIIDRIIELLFANVCGGLDNDEHIYNVVRYAFVDGLIDIARTVLLSDWDREPIVTRTGAVGGALELLSSLYNHPDLVEVGFWPMAFVRDALDEMEEPVRWLTFEPTGRITHILSYPFLFEDNTLVKYFRTINASTMRTSFDQASMVYTDALHYLHTNPIPVYSGEDVLSSLRPFMAKYFVLTIRRDDILGSALDQLWRRQKREVLRPLRVRLGREGGEDGLDHGGVQQEFFRLAFAEAFKPDYGMFSVDQSTHMTWFQPGSLEPSWKFEAIGILMSLALYNAITLPITMPLAFYRKILGLKVTKLEHIEDGWPVLAKGLRYLLEYDGNVAEDIGRTYEFSYDFGGAVYTIDMRKKAAAGRRLVPSKKGKERATSPCSSPQPSADTPRKEKKPLATATAPADTAVPLISGADNGPGPAAPSPPSSADSSPPRASSPLRPRQEPPLVTNATRQSFVTAYIAHLTNTTIEPQFSAFVKGLHTCFPPKALTLFTPQQLRDLVEGHRVVTTQDLRSIATYDSYDPEEGYIRAFWLVVEQETAKDPEFAKALLEFVTASERLPAGGLQLGSFVIQKNGDSIVHAPTEDFSDMAGLVGRPELIEREKERKRRGDKDEQGGWKARLPSSSTCYGRFLLPRYRVAGEREGMPPEPNEGREGREGSLTWVEVLRERLVKAVMEGRGFGML</sequence>
<feature type="compositionally biased region" description="Basic and acidic residues" evidence="6">
    <location>
        <begin position="628"/>
        <end position="639"/>
    </location>
</feature>
<keyword evidence="3" id="KW-0808">Transferase</keyword>
<feature type="compositionally biased region" description="Basic and acidic residues" evidence="6">
    <location>
        <begin position="315"/>
        <end position="335"/>
    </location>
</feature>
<evidence type="ECO:0000313" key="9">
    <source>
        <dbReference type="Proteomes" id="UP000038010"/>
    </source>
</evidence>
<feature type="compositionally biased region" description="Low complexity" evidence="6">
    <location>
        <begin position="1234"/>
        <end position="1255"/>
    </location>
</feature>
<dbReference type="Gene3D" id="3.90.1750.10">
    <property type="entry name" value="Hect, E3 ligase catalytic domains"/>
    <property type="match status" value="1"/>
</dbReference>
<dbReference type="GO" id="GO:0061630">
    <property type="term" value="F:ubiquitin protein ligase activity"/>
    <property type="evidence" value="ECO:0007669"/>
    <property type="project" value="UniProtKB-EC"/>
</dbReference>
<dbReference type="Pfam" id="PF16558">
    <property type="entry name" value="AZUL"/>
    <property type="match status" value="1"/>
</dbReference>
<feature type="region of interest" description="Disordered" evidence="6">
    <location>
        <begin position="1199"/>
        <end position="1285"/>
    </location>
</feature>
<dbReference type="Pfam" id="PF02466">
    <property type="entry name" value="Tim17"/>
    <property type="match status" value="1"/>
</dbReference>
<feature type="region of interest" description="Disordered" evidence="6">
    <location>
        <begin position="609"/>
        <end position="639"/>
    </location>
</feature>
<evidence type="ECO:0000256" key="3">
    <source>
        <dbReference type="ARBA" id="ARBA00022679"/>
    </source>
</evidence>
<evidence type="ECO:0000259" key="7">
    <source>
        <dbReference type="PROSITE" id="PS50237"/>
    </source>
</evidence>
<feature type="region of interest" description="Disordered" evidence="6">
    <location>
        <begin position="253"/>
        <end position="371"/>
    </location>
</feature>
<dbReference type="GO" id="GO:0000209">
    <property type="term" value="P:protein polyubiquitination"/>
    <property type="evidence" value="ECO:0007669"/>
    <property type="project" value="InterPro"/>
</dbReference>
<dbReference type="Gene3D" id="3.30.2410.10">
    <property type="entry name" value="Hect, E3 ligase catalytic domain"/>
    <property type="match status" value="1"/>
</dbReference>
<feature type="domain" description="HECT" evidence="7">
    <location>
        <begin position="1041"/>
        <end position="1473"/>
    </location>
</feature>
<proteinExistence type="predicted"/>
<feature type="active site" description="Glycyl thioester intermediate" evidence="5">
    <location>
        <position position="1464"/>
    </location>
</feature>
<evidence type="ECO:0000256" key="6">
    <source>
        <dbReference type="SAM" id="MobiDB-lite"/>
    </source>
</evidence>
<dbReference type="GeneID" id="28732035"/>
<evidence type="ECO:0000256" key="2">
    <source>
        <dbReference type="ARBA" id="ARBA00012485"/>
    </source>
</evidence>
<feature type="region of interest" description="Disordered" evidence="6">
    <location>
        <begin position="1434"/>
        <end position="1458"/>
    </location>
</feature>
<evidence type="ECO:0000256" key="4">
    <source>
        <dbReference type="ARBA" id="ARBA00022786"/>
    </source>
</evidence>
<dbReference type="EC" id="2.3.2.26" evidence="2"/>
<dbReference type="InterPro" id="IPR044611">
    <property type="entry name" value="E3A/B/C-like"/>
</dbReference>
<evidence type="ECO:0000256" key="1">
    <source>
        <dbReference type="ARBA" id="ARBA00000885"/>
    </source>
</evidence>
<dbReference type="InterPro" id="IPR032353">
    <property type="entry name" value="AZUL"/>
</dbReference>
<name>A0A0N1P087_9EURO</name>
<gene>
    <name evidence="8" type="ORF">AB675_11320</name>
</gene>
<dbReference type="Pfam" id="PF00632">
    <property type="entry name" value="HECT"/>
    <property type="match status" value="1"/>
</dbReference>
<feature type="compositionally biased region" description="Basic and acidic residues" evidence="6">
    <location>
        <begin position="350"/>
        <end position="364"/>
    </location>
</feature>
<feature type="compositionally biased region" description="Polar residues" evidence="6">
    <location>
        <begin position="1214"/>
        <end position="1223"/>
    </location>
</feature>
<dbReference type="PANTHER" id="PTHR45700:SF8">
    <property type="entry name" value="HECT-TYPE E3 UBIQUITIN TRANSFERASE"/>
    <property type="match status" value="1"/>
</dbReference>
<feature type="compositionally biased region" description="Basic and acidic residues" evidence="6">
    <location>
        <begin position="1434"/>
        <end position="1452"/>
    </location>
</feature>
<keyword evidence="9" id="KW-1185">Reference proteome</keyword>
<dbReference type="RefSeq" id="XP_017999820.1">
    <property type="nucleotide sequence ID" value="XM_018140155.1"/>
</dbReference>
<feature type="compositionally biased region" description="Polar residues" evidence="6">
    <location>
        <begin position="283"/>
        <end position="296"/>
    </location>
</feature>
<feature type="compositionally biased region" description="Basic residues" evidence="6">
    <location>
        <begin position="1199"/>
        <end position="1209"/>
    </location>
</feature>
<reference evidence="8 9" key="1">
    <citation type="submission" date="2015-06" db="EMBL/GenBank/DDBJ databases">
        <title>Draft genome of the ant-associated black yeast Phialophora attae CBS 131958.</title>
        <authorList>
            <person name="Moreno L.F."/>
            <person name="Stielow B.J."/>
            <person name="de Hoog S."/>
            <person name="Vicente V.A."/>
            <person name="Weiss V.A."/>
            <person name="de Vries M."/>
            <person name="Cruz L.M."/>
            <person name="Souza E.M."/>
        </authorList>
    </citation>
    <scope>NUCLEOTIDE SEQUENCE [LARGE SCALE GENOMIC DNA]</scope>
    <source>
        <strain evidence="8 9">CBS 131958</strain>
    </source>
</reference>
<dbReference type="VEuPathDB" id="FungiDB:AB675_11320"/>
<dbReference type="PROSITE" id="PS50237">
    <property type="entry name" value="HECT"/>
    <property type="match status" value="1"/>
</dbReference>
<dbReference type="SMART" id="SM00119">
    <property type="entry name" value="HECTc"/>
    <property type="match status" value="1"/>
</dbReference>
<dbReference type="Proteomes" id="UP000038010">
    <property type="component" value="Unassembled WGS sequence"/>
</dbReference>
<evidence type="ECO:0000256" key="5">
    <source>
        <dbReference type="PROSITE-ProRule" id="PRU00104"/>
    </source>
</evidence>
<comment type="caution">
    <text evidence="8">The sequence shown here is derived from an EMBL/GenBank/DDBJ whole genome shotgun (WGS) entry which is preliminary data.</text>
</comment>
<feature type="compositionally biased region" description="Low complexity" evidence="6">
    <location>
        <begin position="1263"/>
        <end position="1275"/>
    </location>
</feature>
<organism evidence="8 9">
    <name type="scientific">Cyphellophora attinorum</name>
    <dbReference type="NCBI Taxonomy" id="1664694"/>
    <lineage>
        <taxon>Eukaryota</taxon>
        <taxon>Fungi</taxon>
        <taxon>Dikarya</taxon>
        <taxon>Ascomycota</taxon>
        <taxon>Pezizomycotina</taxon>
        <taxon>Eurotiomycetes</taxon>
        <taxon>Chaetothyriomycetidae</taxon>
        <taxon>Chaetothyriales</taxon>
        <taxon>Cyphellophoraceae</taxon>
        <taxon>Cyphellophora</taxon>
    </lineage>
</organism>
<dbReference type="SUPFAM" id="SSF56204">
    <property type="entry name" value="Hect, E3 ligase catalytic domain"/>
    <property type="match status" value="1"/>
</dbReference>
<dbReference type="OrthoDB" id="5981550at2759"/>
<dbReference type="STRING" id="1664694.A0A0N1P087"/>
<accession>A0A0N1P087</accession>
<feature type="region of interest" description="Disordered" evidence="6">
    <location>
        <begin position="415"/>
        <end position="458"/>
    </location>
</feature>